<protein>
    <submittedName>
        <fullName evidence="2">IS110 family transposase</fullName>
    </submittedName>
</protein>
<proteinExistence type="predicted"/>
<organism evidence="2 3">
    <name type="scientific">Candidatus Methylophosphatis roskildensis</name>
    <dbReference type="NCBI Taxonomy" id="2899263"/>
    <lineage>
        <taxon>Bacteria</taxon>
        <taxon>Pseudomonadati</taxon>
        <taxon>Pseudomonadota</taxon>
        <taxon>Betaproteobacteria</taxon>
        <taxon>Nitrosomonadales</taxon>
        <taxon>Sterolibacteriaceae</taxon>
        <taxon>Candidatus Methylophosphatis</taxon>
    </lineage>
</organism>
<evidence type="ECO:0000259" key="1">
    <source>
        <dbReference type="Pfam" id="PF02371"/>
    </source>
</evidence>
<accession>A0A9D7E6B1</accession>
<dbReference type="GO" id="GO:0006313">
    <property type="term" value="P:DNA transposition"/>
    <property type="evidence" value="ECO:0007669"/>
    <property type="project" value="InterPro"/>
</dbReference>
<comment type="caution">
    <text evidence="2">The sequence shown here is derived from an EMBL/GenBank/DDBJ whole genome shotgun (WGS) entry which is preliminary data.</text>
</comment>
<dbReference type="InterPro" id="IPR003346">
    <property type="entry name" value="Transposase_20"/>
</dbReference>
<name>A0A9D7E6B1_9PROT</name>
<dbReference type="GO" id="GO:0003677">
    <property type="term" value="F:DNA binding"/>
    <property type="evidence" value="ECO:0007669"/>
    <property type="project" value="InterPro"/>
</dbReference>
<dbReference type="PANTHER" id="PTHR33055">
    <property type="entry name" value="TRANSPOSASE FOR INSERTION SEQUENCE ELEMENT IS1111A"/>
    <property type="match status" value="1"/>
</dbReference>
<dbReference type="Pfam" id="PF02371">
    <property type="entry name" value="Transposase_20"/>
    <property type="match status" value="1"/>
</dbReference>
<feature type="domain" description="Transposase IS116/IS110/IS902 C-terminal" evidence="1">
    <location>
        <begin position="61"/>
        <end position="118"/>
    </location>
</feature>
<dbReference type="GO" id="GO:0004803">
    <property type="term" value="F:transposase activity"/>
    <property type="evidence" value="ECO:0007669"/>
    <property type="project" value="InterPro"/>
</dbReference>
<gene>
    <name evidence="2" type="ORF">IPH26_16810</name>
</gene>
<dbReference type="AlphaFoldDB" id="A0A9D7E6B1"/>
<evidence type="ECO:0000313" key="3">
    <source>
        <dbReference type="Proteomes" id="UP000807785"/>
    </source>
</evidence>
<dbReference type="EMBL" id="JADJEV010000004">
    <property type="protein sequence ID" value="MBK6974526.1"/>
    <property type="molecule type" value="Genomic_DNA"/>
</dbReference>
<dbReference type="InterPro" id="IPR047650">
    <property type="entry name" value="Transpos_IS110"/>
</dbReference>
<dbReference type="Proteomes" id="UP000807785">
    <property type="component" value="Unassembled WGS sequence"/>
</dbReference>
<reference evidence="2" key="1">
    <citation type="submission" date="2020-10" db="EMBL/GenBank/DDBJ databases">
        <title>Connecting structure to function with the recovery of over 1000 high-quality activated sludge metagenome-assembled genomes encoding full-length rRNA genes using long-read sequencing.</title>
        <authorList>
            <person name="Singleton C.M."/>
            <person name="Petriglieri F."/>
            <person name="Kristensen J.M."/>
            <person name="Kirkegaard R.H."/>
            <person name="Michaelsen T.Y."/>
            <person name="Andersen M.H."/>
            <person name="Karst S.M."/>
            <person name="Dueholm M.S."/>
            <person name="Nielsen P.H."/>
            <person name="Albertsen M."/>
        </authorList>
    </citation>
    <scope>NUCLEOTIDE SEQUENCE</scope>
    <source>
        <strain evidence="2">Bjer_18-Q3-R1-45_BAT3C.347</strain>
    </source>
</reference>
<sequence length="118" mass="13331">MTDWIRAHVRWIAGIKLDQPVRQIVFQEYVDAVTAASERLERVEGNLRDAVLEWRLKPVAEALQTLRGVQLVVGTTLAAEIGQIDRFDNPRQLMAYLGLIPSEYSSGPSTRRGSITKR</sequence>
<evidence type="ECO:0000313" key="2">
    <source>
        <dbReference type="EMBL" id="MBK6974526.1"/>
    </source>
</evidence>
<dbReference type="PANTHER" id="PTHR33055:SF3">
    <property type="entry name" value="PUTATIVE TRANSPOSASE FOR IS117-RELATED"/>
    <property type="match status" value="1"/>
</dbReference>